<accession>A0A397SX59</accession>
<dbReference type="AlphaFoldDB" id="A0A397SX59"/>
<dbReference type="EMBL" id="QKYT01000266">
    <property type="protein sequence ID" value="RIA88387.1"/>
    <property type="molecule type" value="Genomic_DNA"/>
</dbReference>
<evidence type="ECO:0000313" key="2">
    <source>
        <dbReference type="Proteomes" id="UP000265703"/>
    </source>
</evidence>
<organism evidence="1 2">
    <name type="scientific">Glomus cerebriforme</name>
    <dbReference type="NCBI Taxonomy" id="658196"/>
    <lineage>
        <taxon>Eukaryota</taxon>
        <taxon>Fungi</taxon>
        <taxon>Fungi incertae sedis</taxon>
        <taxon>Mucoromycota</taxon>
        <taxon>Glomeromycotina</taxon>
        <taxon>Glomeromycetes</taxon>
        <taxon>Glomerales</taxon>
        <taxon>Glomeraceae</taxon>
        <taxon>Glomus</taxon>
    </lineage>
</organism>
<sequence length="54" mass="6345">MMSKFPTIQSDESNIFMICISVHWKDNPNPLKQICFVDVKTTSDSRWTMIIYGF</sequence>
<reference evidence="1 2" key="1">
    <citation type="submission" date="2018-06" db="EMBL/GenBank/DDBJ databases">
        <title>Comparative genomics reveals the genomic features of Rhizophagus irregularis, R. cerebriforme, R. diaphanum and Gigaspora rosea, and their symbiotic lifestyle signature.</title>
        <authorList>
            <person name="Morin E."/>
            <person name="San Clemente H."/>
            <person name="Chen E.C.H."/>
            <person name="De La Providencia I."/>
            <person name="Hainaut M."/>
            <person name="Kuo A."/>
            <person name="Kohler A."/>
            <person name="Murat C."/>
            <person name="Tang N."/>
            <person name="Roy S."/>
            <person name="Loubradou J."/>
            <person name="Henrissat B."/>
            <person name="Grigoriev I.V."/>
            <person name="Corradi N."/>
            <person name="Roux C."/>
            <person name="Martin F.M."/>
        </authorList>
    </citation>
    <scope>NUCLEOTIDE SEQUENCE [LARGE SCALE GENOMIC DNA]</scope>
    <source>
        <strain evidence="1 2">DAOM 227022</strain>
    </source>
</reference>
<gene>
    <name evidence="1" type="ORF">C1645_826453</name>
</gene>
<proteinExistence type="predicted"/>
<protein>
    <submittedName>
        <fullName evidence="1">Uncharacterized protein</fullName>
    </submittedName>
</protein>
<dbReference type="Proteomes" id="UP000265703">
    <property type="component" value="Unassembled WGS sequence"/>
</dbReference>
<keyword evidence="2" id="KW-1185">Reference proteome</keyword>
<comment type="caution">
    <text evidence="1">The sequence shown here is derived from an EMBL/GenBank/DDBJ whole genome shotgun (WGS) entry which is preliminary data.</text>
</comment>
<evidence type="ECO:0000313" key="1">
    <source>
        <dbReference type="EMBL" id="RIA88387.1"/>
    </source>
</evidence>
<dbReference type="OrthoDB" id="2424995at2759"/>
<name>A0A397SX59_9GLOM</name>